<dbReference type="Gramene" id="PUZ36471">
    <property type="protein sequence ID" value="PUZ36471"/>
    <property type="gene ID" value="GQ55_9G040400"/>
</dbReference>
<dbReference type="Proteomes" id="UP000244336">
    <property type="component" value="Chromosome 9"/>
</dbReference>
<accession>A0A2T7BZF1</accession>
<feature type="chain" id="PRO_5015580824" description="SGNH hydrolase-type esterase domain-containing protein" evidence="5">
    <location>
        <begin position="23"/>
        <end position="362"/>
    </location>
</feature>
<evidence type="ECO:0000313" key="6">
    <source>
        <dbReference type="EMBL" id="PUZ36471.1"/>
    </source>
</evidence>
<dbReference type="STRING" id="1504633.A0A2T7BZF1"/>
<keyword evidence="5" id="KW-0732">Signal</keyword>
<gene>
    <name evidence="6" type="ORF">GQ55_9G040400</name>
</gene>
<dbReference type="InterPro" id="IPR001087">
    <property type="entry name" value="GDSL"/>
</dbReference>
<dbReference type="GO" id="GO:0016788">
    <property type="term" value="F:hydrolase activity, acting on ester bonds"/>
    <property type="evidence" value="ECO:0007669"/>
    <property type="project" value="InterPro"/>
</dbReference>
<reference evidence="6 7" key="1">
    <citation type="submission" date="2018-04" db="EMBL/GenBank/DDBJ databases">
        <title>WGS assembly of Panicum hallii var. hallii HAL2.</title>
        <authorList>
            <person name="Lovell J."/>
            <person name="Jenkins J."/>
            <person name="Lowry D."/>
            <person name="Mamidi S."/>
            <person name="Sreedasyam A."/>
            <person name="Weng X."/>
            <person name="Barry K."/>
            <person name="Bonette J."/>
            <person name="Campitelli B."/>
            <person name="Daum C."/>
            <person name="Gordon S."/>
            <person name="Gould B."/>
            <person name="Lipzen A."/>
            <person name="MacQueen A."/>
            <person name="Palacio-Mejia J."/>
            <person name="Plott C."/>
            <person name="Shakirov E."/>
            <person name="Shu S."/>
            <person name="Yoshinaga Y."/>
            <person name="Zane M."/>
            <person name="Rokhsar D."/>
            <person name="Grimwood J."/>
            <person name="Schmutz J."/>
            <person name="Juenger T."/>
        </authorList>
    </citation>
    <scope>NUCLEOTIDE SEQUENCE [LARGE SCALE GENOMIC DNA]</scope>
    <source>
        <strain evidence="7">cv. HAL2</strain>
    </source>
</reference>
<organism evidence="6 7">
    <name type="scientific">Panicum hallii var. hallii</name>
    <dbReference type="NCBI Taxonomy" id="1504633"/>
    <lineage>
        <taxon>Eukaryota</taxon>
        <taxon>Viridiplantae</taxon>
        <taxon>Streptophyta</taxon>
        <taxon>Embryophyta</taxon>
        <taxon>Tracheophyta</taxon>
        <taxon>Spermatophyta</taxon>
        <taxon>Magnoliopsida</taxon>
        <taxon>Liliopsida</taxon>
        <taxon>Poales</taxon>
        <taxon>Poaceae</taxon>
        <taxon>PACMAD clade</taxon>
        <taxon>Panicoideae</taxon>
        <taxon>Panicodae</taxon>
        <taxon>Paniceae</taxon>
        <taxon>Panicinae</taxon>
        <taxon>Panicum</taxon>
        <taxon>Panicum sect. Panicum</taxon>
    </lineage>
</organism>
<dbReference type="OrthoDB" id="583516at2759"/>
<feature type="region of interest" description="Disordered" evidence="4">
    <location>
        <begin position="113"/>
        <end position="134"/>
    </location>
</feature>
<sequence>MKLFAAACFVLFLNIAGRVAEARAVAGDVATQRRHHRRHHHHLPRAKRAHKLFVFGDDFADNGNSASDPGLGPVSRAWRYPFGNRNEAAHGRKPTGRFSDGLVQSDFLAKIMGHSESPPPYTGDSDNSDDGIDASGMNFAVAEASALEAPSGVLKLRAQVQQLRDLVRDGLVDDRDFTDSVALVAYSVHTQNLNDLVAKVVDELASVVSQLQDLGVSKVIVNNVPPFGCSPWLAKASNYSSCDDDGNMSSDEHNTALRDRLGGEEGAMVLDVNSIITNLVAPKEGSVLYERQFAERLRPCSEAAGEEGGYCGRDGGYSLCNRPEEYFFWDMVHPTHAGWRAVMQLLQGPIMAFLGISDLEHF</sequence>
<dbReference type="Pfam" id="PF00657">
    <property type="entry name" value="Lipase_GDSL"/>
    <property type="match status" value="1"/>
</dbReference>
<protein>
    <recommendedName>
        <fullName evidence="8">SGNH hydrolase-type esterase domain-containing protein</fullName>
    </recommendedName>
</protein>
<dbReference type="EMBL" id="CM009757">
    <property type="protein sequence ID" value="PUZ36471.1"/>
    <property type="molecule type" value="Genomic_DNA"/>
</dbReference>
<dbReference type="InterPro" id="IPR036514">
    <property type="entry name" value="SGNH_hydro_sf"/>
</dbReference>
<dbReference type="AlphaFoldDB" id="A0A2T7BZF1"/>
<keyword evidence="2" id="KW-0378">Hydrolase</keyword>
<evidence type="ECO:0000256" key="1">
    <source>
        <dbReference type="ARBA" id="ARBA00008668"/>
    </source>
</evidence>
<keyword evidence="3" id="KW-0443">Lipid metabolism</keyword>
<comment type="similarity">
    <text evidence="1">Belongs to the 'GDSL' lipolytic enzyme family.</text>
</comment>
<feature type="signal peptide" evidence="5">
    <location>
        <begin position="1"/>
        <end position="22"/>
    </location>
</feature>
<dbReference type="SUPFAM" id="SSF52266">
    <property type="entry name" value="SGNH hydrolase"/>
    <property type="match status" value="1"/>
</dbReference>
<evidence type="ECO:0000256" key="3">
    <source>
        <dbReference type="ARBA" id="ARBA00023098"/>
    </source>
</evidence>
<name>A0A2T7BZF1_9POAL</name>
<dbReference type="PANTHER" id="PTHR46020:SF15">
    <property type="entry name" value="SGNH HYDROLASE-TYPE ESTERASE DOMAIN-CONTAINING PROTEIN"/>
    <property type="match status" value="1"/>
</dbReference>
<evidence type="ECO:0000256" key="2">
    <source>
        <dbReference type="ARBA" id="ARBA00022801"/>
    </source>
</evidence>
<evidence type="ECO:0000256" key="4">
    <source>
        <dbReference type="SAM" id="MobiDB-lite"/>
    </source>
</evidence>
<evidence type="ECO:0000313" key="7">
    <source>
        <dbReference type="Proteomes" id="UP000244336"/>
    </source>
</evidence>
<dbReference type="GO" id="GO:0006629">
    <property type="term" value="P:lipid metabolic process"/>
    <property type="evidence" value="ECO:0007669"/>
    <property type="project" value="UniProtKB-KW"/>
</dbReference>
<evidence type="ECO:0008006" key="8">
    <source>
        <dbReference type="Google" id="ProtNLM"/>
    </source>
</evidence>
<dbReference type="Gene3D" id="3.40.50.1110">
    <property type="entry name" value="SGNH hydrolase"/>
    <property type="match status" value="1"/>
</dbReference>
<evidence type="ECO:0000256" key="5">
    <source>
        <dbReference type="SAM" id="SignalP"/>
    </source>
</evidence>
<dbReference type="PANTHER" id="PTHR46020">
    <property type="entry name" value="OSJNBB0059K02.9 PROTEIN"/>
    <property type="match status" value="1"/>
</dbReference>
<keyword evidence="7" id="KW-1185">Reference proteome</keyword>
<proteinExistence type="inferred from homology"/>